<dbReference type="GO" id="GO:1904680">
    <property type="term" value="F:peptide transmembrane transporter activity"/>
    <property type="evidence" value="ECO:0007669"/>
    <property type="project" value="TreeGrafter"/>
</dbReference>
<dbReference type="GO" id="GO:0030288">
    <property type="term" value="C:outer membrane-bounded periplasmic space"/>
    <property type="evidence" value="ECO:0007669"/>
    <property type="project" value="UniProtKB-ARBA"/>
</dbReference>
<evidence type="ECO:0000313" key="6">
    <source>
        <dbReference type="EMBL" id="RIY39294.1"/>
    </source>
</evidence>
<dbReference type="GO" id="GO:0015833">
    <property type="term" value="P:peptide transport"/>
    <property type="evidence" value="ECO:0007669"/>
    <property type="project" value="TreeGrafter"/>
</dbReference>
<dbReference type="SUPFAM" id="SSF53850">
    <property type="entry name" value="Periplasmic binding protein-like II"/>
    <property type="match status" value="1"/>
</dbReference>
<dbReference type="EMBL" id="NRJG01000036">
    <property type="protein sequence ID" value="RIY39294.1"/>
    <property type="molecule type" value="Genomic_DNA"/>
</dbReference>
<dbReference type="PIRSF" id="PIRSF002741">
    <property type="entry name" value="MppA"/>
    <property type="match status" value="1"/>
</dbReference>
<gene>
    <name evidence="6" type="ORF">CKF58_02510</name>
</gene>
<dbReference type="InterPro" id="IPR030678">
    <property type="entry name" value="Peptide/Ni-bd"/>
</dbReference>
<dbReference type="AlphaFoldDB" id="A0A3A1YSD0"/>
<evidence type="ECO:0000256" key="3">
    <source>
        <dbReference type="ARBA" id="ARBA00022448"/>
    </source>
</evidence>
<evidence type="ECO:0000256" key="2">
    <source>
        <dbReference type="ARBA" id="ARBA00005695"/>
    </source>
</evidence>
<protein>
    <recommendedName>
        <fullName evidence="5">Solute-binding protein family 5 domain-containing protein</fullName>
    </recommendedName>
</protein>
<keyword evidence="4" id="KW-0732">Signal</keyword>
<dbReference type="PANTHER" id="PTHR30290:SF10">
    <property type="entry name" value="PERIPLASMIC OLIGOPEPTIDE-BINDING PROTEIN-RELATED"/>
    <property type="match status" value="1"/>
</dbReference>
<dbReference type="OrthoDB" id="9801912at2"/>
<dbReference type="PANTHER" id="PTHR30290">
    <property type="entry name" value="PERIPLASMIC BINDING COMPONENT OF ABC TRANSPORTER"/>
    <property type="match status" value="1"/>
</dbReference>
<sequence>MTNNYIDLFFLSRVSILLKNKFLSLLTLLVVAFSFTFPTAKAVELPPGTKLASKQVLNYAIGSTPESLDPGINVDWSIQQVLKSLYDTLVRQDYTGKIVGVGATSWQVSDNGLTWTFHLRPEAKWTDGKPVTAHDYVYAWQRVLDPKVASLGADFISALNLKNTAQIRQGKLPPSELGVEAKDDYTLVLHLSRPTPWLLDTVSLLPTAPVRKDIIEKYGRSWTKPENIVSNGPFKLVSNKFNEALQFNLRNDYWDRKNIYITQINYEVLPKGQSSYLKYLAGEFYTARIPAQYFNQVLEQRPNEMIAEPYPSTYALVLNTRLEKLSNPEVRQAISLLLDRNLIAQKFYRFYTPTSLVAPAMLGDGRALVEKKNLIKPEYRQANIKKAIALLEKAGYSKEKPLELTWTHTKGNEAERNNIAMSSMLSDFSGGLIKVKLQAFDLTSYYYKIQHSDFELAFYIINPDFYHVASFYNIFNPGNSNNFSGWTDKKFTELYEKAYFTEYDKQRAAIYQELNKILQEQVPVVPIVLSARVIVKSPALGGFNGKLPYTYMRDYYIIADKKIAPVK</sequence>
<dbReference type="FunFam" id="3.90.76.10:FF:000001">
    <property type="entry name" value="Oligopeptide ABC transporter substrate-binding protein"/>
    <property type="match status" value="1"/>
</dbReference>
<organism evidence="6 7">
    <name type="scientific">Psittacicella hinzii</name>
    <dbReference type="NCBI Taxonomy" id="2028575"/>
    <lineage>
        <taxon>Bacteria</taxon>
        <taxon>Pseudomonadati</taxon>
        <taxon>Pseudomonadota</taxon>
        <taxon>Gammaproteobacteria</taxon>
        <taxon>Pasteurellales</taxon>
        <taxon>Psittacicellaceae</taxon>
        <taxon>Psittacicella</taxon>
    </lineage>
</organism>
<reference evidence="6 7" key="1">
    <citation type="submission" date="2017-08" db="EMBL/GenBank/DDBJ databases">
        <title>Reclassification of Bisgaard taxon 37 and 44.</title>
        <authorList>
            <person name="Christensen H."/>
        </authorList>
    </citation>
    <scope>NUCLEOTIDE SEQUENCE [LARGE SCALE GENOMIC DNA]</scope>
    <source>
        <strain evidence="6 7">111</strain>
    </source>
</reference>
<dbReference type="Gene3D" id="3.10.105.10">
    <property type="entry name" value="Dipeptide-binding Protein, Domain 3"/>
    <property type="match status" value="1"/>
</dbReference>
<comment type="caution">
    <text evidence="6">The sequence shown here is derived from an EMBL/GenBank/DDBJ whole genome shotgun (WGS) entry which is preliminary data.</text>
</comment>
<evidence type="ECO:0000256" key="1">
    <source>
        <dbReference type="ARBA" id="ARBA00004196"/>
    </source>
</evidence>
<name>A0A3A1YSD0_9GAMM</name>
<evidence type="ECO:0000259" key="5">
    <source>
        <dbReference type="Pfam" id="PF00496"/>
    </source>
</evidence>
<comment type="similarity">
    <text evidence="2">Belongs to the bacterial solute-binding protein 5 family.</text>
</comment>
<comment type="subcellular location">
    <subcellularLocation>
        <location evidence="1">Cell envelope</location>
    </subcellularLocation>
</comment>
<dbReference type="Pfam" id="PF00496">
    <property type="entry name" value="SBP_bac_5"/>
    <property type="match status" value="1"/>
</dbReference>
<dbReference type="CDD" id="cd08504">
    <property type="entry name" value="PBP2_OppA"/>
    <property type="match status" value="1"/>
</dbReference>
<evidence type="ECO:0000313" key="7">
    <source>
        <dbReference type="Proteomes" id="UP000265916"/>
    </source>
</evidence>
<proteinExistence type="inferred from homology"/>
<dbReference type="GO" id="GO:0043190">
    <property type="term" value="C:ATP-binding cassette (ABC) transporter complex"/>
    <property type="evidence" value="ECO:0007669"/>
    <property type="project" value="InterPro"/>
</dbReference>
<dbReference type="InterPro" id="IPR039424">
    <property type="entry name" value="SBP_5"/>
</dbReference>
<keyword evidence="7" id="KW-1185">Reference proteome</keyword>
<keyword evidence="3" id="KW-0813">Transport</keyword>
<dbReference type="InterPro" id="IPR000914">
    <property type="entry name" value="SBP_5_dom"/>
</dbReference>
<dbReference type="Gene3D" id="3.40.190.10">
    <property type="entry name" value="Periplasmic binding protein-like II"/>
    <property type="match status" value="1"/>
</dbReference>
<feature type="domain" description="Solute-binding protein family 5" evidence="5">
    <location>
        <begin position="98"/>
        <end position="481"/>
    </location>
</feature>
<dbReference type="Gene3D" id="3.90.76.10">
    <property type="entry name" value="Dipeptide-binding Protein, Domain 1"/>
    <property type="match status" value="1"/>
</dbReference>
<dbReference type="Proteomes" id="UP000265916">
    <property type="component" value="Unassembled WGS sequence"/>
</dbReference>
<evidence type="ECO:0000256" key="4">
    <source>
        <dbReference type="ARBA" id="ARBA00022729"/>
    </source>
</evidence>
<accession>A0A3A1YSD0</accession>